<evidence type="ECO:0000313" key="4">
    <source>
        <dbReference type="EMBL" id="KAK9864330.1"/>
    </source>
</evidence>
<keyword evidence="1" id="KW-0157">Chromophore</keyword>
<feature type="compositionally biased region" description="Basic residues" evidence="3">
    <location>
        <begin position="207"/>
        <end position="222"/>
    </location>
</feature>
<comment type="caution">
    <text evidence="4">The sequence shown here is derived from an EMBL/GenBank/DDBJ whole genome shotgun (WGS) entry which is preliminary data.</text>
</comment>
<dbReference type="EMBL" id="JALJOV010000366">
    <property type="protein sequence ID" value="KAK9864330.1"/>
    <property type="molecule type" value="Genomic_DNA"/>
</dbReference>
<proteinExistence type="predicted"/>
<protein>
    <recommendedName>
        <fullName evidence="6">PAS domain-containing protein</fullName>
    </recommendedName>
</protein>
<feature type="region of interest" description="Disordered" evidence="3">
    <location>
        <begin position="156"/>
        <end position="176"/>
    </location>
</feature>
<evidence type="ECO:0000313" key="5">
    <source>
        <dbReference type="Proteomes" id="UP001485043"/>
    </source>
</evidence>
<evidence type="ECO:0000256" key="1">
    <source>
        <dbReference type="ARBA" id="ARBA00022543"/>
    </source>
</evidence>
<dbReference type="AlphaFoldDB" id="A0AAW1T5E7"/>
<dbReference type="InterPro" id="IPR035965">
    <property type="entry name" value="PAS-like_dom_sf"/>
</dbReference>
<evidence type="ECO:0000256" key="3">
    <source>
        <dbReference type="SAM" id="MobiDB-lite"/>
    </source>
</evidence>
<dbReference type="SUPFAM" id="SSF55785">
    <property type="entry name" value="PYP-like sensor domain (PAS domain)"/>
    <property type="match status" value="1"/>
</dbReference>
<feature type="compositionally biased region" description="Low complexity" evidence="3">
    <location>
        <begin position="156"/>
        <end position="171"/>
    </location>
</feature>
<keyword evidence="1" id="KW-0600">Photoreceptor protein</keyword>
<gene>
    <name evidence="4" type="ORF">WJX84_001591</name>
</gene>
<keyword evidence="2" id="KW-0716">Sensory transduction</keyword>
<name>A0AAW1T5E7_9CHLO</name>
<reference evidence="4 5" key="1">
    <citation type="journal article" date="2024" name="Nat. Commun.">
        <title>Phylogenomics reveals the evolutionary origins of lichenization in chlorophyte algae.</title>
        <authorList>
            <person name="Puginier C."/>
            <person name="Libourel C."/>
            <person name="Otte J."/>
            <person name="Skaloud P."/>
            <person name="Haon M."/>
            <person name="Grisel S."/>
            <person name="Petersen M."/>
            <person name="Berrin J.G."/>
            <person name="Delaux P.M."/>
            <person name="Dal Grande F."/>
            <person name="Keller J."/>
        </authorList>
    </citation>
    <scope>NUCLEOTIDE SEQUENCE [LARGE SCALE GENOMIC DNA]</scope>
    <source>
        <strain evidence="4 5">SAG 2523</strain>
    </source>
</reference>
<dbReference type="Gene3D" id="3.30.450.20">
    <property type="entry name" value="PAS domain"/>
    <property type="match status" value="1"/>
</dbReference>
<dbReference type="Proteomes" id="UP001485043">
    <property type="component" value="Unassembled WGS sequence"/>
</dbReference>
<dbReference type="GO" id="GO:0009881">
    <property type="term" value="F:photoreceptor activity"/>
    <property type="evidence" value="ECO:0007669"/>
    <property type="project" value="UniProtKB-KW"/>
</dbReference>
<keyword evidence="5" id="KW-1185">Reference proteome</keyword>
<sequence length="317" mass="34090">MLIDIELIAQPIVFVSQALLKILRLSEDELVDRPWKEVLQTPFRHEAQSDVQGRIQEAFCTGCEFREIAACFNTSQELITLQLLFLPVAKDPESGITHYICIIVAHNEGKAGAKDPDATSPVPLPKLPVNLDDVPTARYVSVTMKSLPKEQLLGLTSASASGGSPRPAGSPKIRRPSSLGLAVAGFPSIAPEQESQPAPPKPSLLGRGKKNSKAKVSKRKSRFATEAGADEEGGDDSPGGEGTWAEEDGPLGNLRYDSALMGAISSQKGQKVPLNRVPRTKEEVWLHRLRDMLTTEIGSSEAIAKPETLALANATTD</sequence>
<evidence type="ECO:0008006" key="6">
    <source>
        <dbReference type="Google" id="ProtNLM"/>
    </source>
</evidence>
<evidence type="ECO:0000256" key="2">
    <source>
        <dbReference type="ARBA" id="ARBA00022606"/>
    </source>
</evidence>
<dbReference type="InterPro" id="IPR000014">
    <property type="entry name" value="PAS"/>
</dbReference>
<accession>A0AAW1T5E7</accession>
<feature type="region of interest" description="Disordered" evidence="3">
    <location>
        <begin position="188"/>
        <end position="253"/>
    </location>
</feature>
<keyword evidence="1" id="KW-0675">Receptor</keyword>
<dbReference type="CDD" id="cd00130">
    <property type="entry name" value="PAS"/>
    <property type="match status" value="1"/>
</dbReference>
<organism evidence="4 5">
    <name type="scientific">Apatococcus fuscideae</name>
    <dbReference type="NCBI Taxonomy" id="2026836"/>
    <lineage>
        <taxon>Eukaryota</taxon>
        <taxon>Viridiplantae</taxon>
        <taxon>Chlorophyta</taxon>
        <taxon>core chlorophytes</taxon>
        <taxon>Trebouxiophyceae</taxon>
        <taxon>Chlorellales</taxon>
        <taxon>Chlorellaceae</taxon>
        <taxon>Apatococcus</taxon>
    </lineage>
</organism>